<dbReference type="InterPro" id="IPR032854">
    <property type="entry name" value="ALKBH3"/>
</dbReference>
<evidence type="ECO:0000256" key="6">
    <source>
        <dbReference type="ARBA" id="ARBA00023002"/>
    </source>
</evidence>
<dbReference type="FunFam" id="2.60.120.590:FF:000004">
    <property type="entry name" value="DNA oxidative demethylase ALKBH2"/>
    <property type="match status" value="1"/>
</dbReference>
<dbReference type="EMBL" id="UOFO01000069">
    <property type="protein sequence ID" value="VAW85344.1"/>
    <property type="molecule type" value="Genomic_DNA"/>
</dbReference>
<accession>A0A3B0ZV67</accession>
<dbReference type="PROSITE" id="PS51471">
    <property type="entry name" value="FE2OG_OXY"/>
    <property type="match status" value="1"/>
</dbReference>
<evidence type="ECO:0000256" key="5">
    <source>
        <dbReference type="ARBA" id="ARBA00022964"/>
    </source>
</evidence>
<dbReference type="Pfam" id="PF13532">
    <property type="entry name" value="2OG-FeII_Oxy_2"/>
    <property type="match status" value="1"/>
</dbReference>
<dbReference type="InterPro" id="IPR005123">
    <property type="entry name" value="Oxoglu/Fe-dep_dioxygenase_dom"/>
</dbReference>
<feature type="domain" description="Fe2OG dioxygenase" evidence="9">
    <location>
        <begin position="102"/>
        <end position="199"/>
    </location>
</feature>
<evidence type="ECO:0000256" key="2">
    <source>
        <dbReference type="ARBA" id="ARBA00022723"/>
    </source>
</evidence>
<gene>
    <name evidence="10" type="ORF">MNBD_GAMMA16-230</name>
</gene>
<dbReference type="AlphaFoldDB" id="A0A3B0ZV67"/>
<dbReference type="PANTHER" id="PTHR31212:SF4">
    <property type="entry name" value="ALPHA-KETOGLUTARATE-DEPENDENT DIOXYGENASE ALKB HOMOLOG 3"/>
    <property type="match status" value="1"/>
</dbReference>
<protein>
    <submittedName>
        <fullName evidence="10">Alkylated DNA repair protein AlkB</fullName>
    </submittedName>
</protein>
<dbReference type="InterPro" id="IPR027450">
    <property type="entry name" value="AlkB-like"/>
</dbReference>
<organism evidence="10">
    <name type="scientific">hydrothermal vent metagenome</name>
    <dbReference type="NCBI Taxonomy" id="652676"/>
    <lineage>
        <taxon>unclassified sequences</taxon>
        <taxon>metagenomes</taxon>
        <taxon>ecological metagenomes</taxon>
    </lineage>
</organism>
<dbReference type="PANTHER" id="PTHR31212">
    <property type="entry name" value="ALPHA-KETOGLUTARATE-DEPENDENT DIOXYGENASE ALKB HOMOLOG 3"/>
    <property type="match status" value="1"/>
</dbReference>
<dbReference type="GO" id="GO:0016705">
    <property type="term" value="F:oxidoreductase activity, acting on paired donors, with incorporation or reduction of molecular oxygen"/>
    <property type="evidence" value="ECO:0007669"/>
    <property type="project" value="UniProtKB-ARBA"/>
</dbReference>
<dbReference type="GO" id="GO:0006307">
    <property type="term" value="P:DNA alkylation repair"/>
    <property type="evidence" value="ECO:0007669"/>
    <property type="project" value="InterPro"/>
</dbReference>
<evidence type="ECO:0000256" key="7">
    <source>
        <dbReference type="ARBA" id="ARBA00023004"/>
    </source>
</evidence>
<evidence type="ECO:0000256" key="3">
    <source>
        <dbReference type="ARBA" id="ARBA00022763"/>
    </source>
</evidence>
<dbReference type="GO" id="GO:0051213">
    <property type="term" value="F:dioxygenase activity"/>
    <property type="evidence" value="ECO:0007669"/>
    <property type="project" value="UniProtKB-KW"/>
</dbReference>
<sequence>MNNKHTPNDKFSLSKNGQLRYFPDFLSMNEATSLYVRLCNDVSWQEESIMLFGQVRKVPRLIAFYGDEAVTYTYSKRLHTATRWSDVLLSLKGRIEAMTKERFNSVLCNYYRDGGDAMGWHADNERELGVDPFIASLSFGVTRKFKVRHNRTKEQYSLMLEGGSLLLMSGKFQQHWQHSMPRSRKIHDGRINLTFRQVSTFR</sequence>
<evidence type="ECO:0000256" key="8">
    <source>
        <dbReference type="ARBA" id="ARBA00023204"/>
    </source>
</evidence>
<evidence type="ECO:0000256" key="4">
    <source>
        <dbReference type="ARBA" id="ARBA00022842"/>
    </source>
</evidence>
<dbReference type="Gene3D" id="2.60.120.590">
    <property type="entry name" value="Alpha-ketoglutarate-dependent dioxygenase AlkB-like"/>
    <property type="match status" value="1"/>
</dbReference>
<keyword evidence="6" id="KW-0560">Oxidoreductase</keyword>
<dbReference type="InterPro" id="IPR037151">
    <property type="entry name" value="AlkB-like_sf"/>
</dbReference>
<keyword evidence="7" id="KW-0408">Iron</keyword>
<dbReference type="GO" id="GO:0046872">
    <property type="term" value="F:metal ion binding"/>
    <property type="evidence" value="ECO:0007669"/>
    <property type="project" value="UniProtKB-KW"/>
</dbReference>
<dbReference type="GO" id="GO:0140097">
    <property type="term" value="F:catalytic activity, acting on DNA"/>
    <property type="evidence" value="ECO:0007669"/>
    <property type="project" value="UniProtKB-ARBA"/>
</dbReference>
<dbReference type="GO" id="GO:0016787">
    <property type="term" value="F:hydrolase activity"/>
    <property type="evidence" value="ECO:0007669"/>
    <property type="project" value="UniProtKB-ARBA"/>
</dbReference>
<evidence type="ECO:0000313" key="10">
    <source>
        <dbReference type="EMBL" id="VAW85344.1"/>
    </source>
</evidence>
<evidence type="ECO:0000259" key="9">
    <source>
        <dbReference type="PROSITE" id="PS51471"/>
    </source>
</evidence>
<proteinExistence type="predicted"/>
<evidence type="ECO:0000256" key="1">
    <source>
        <dbReference type="ARBA" id="ARBA00001954"/>
    </source>
</evidence>
<dbReference type="GO" id="GO:0032451">
    <property type="term" value="F:demethylase activity"/>
    <property type="evidence" value="ECO:0007669"/>
    <property type="project" value="UniProtKB-ARBA"/>
</dbReference>
<keyword evidence="4" id="KW-0460">Magnesium</keyword>
<dbReference type="SUPFAM" id="SSF51197">
    <property type="entry name" value="Clavaminate synthase-like"/>
    <property type="match status" value="1"/>
</dbReference>
<comment type="cofactor">
    <cofactor evidence="1">
        <name>Fe(2+)</name>
        <dbReference type="ChEBI" id="CHEBI:29033"/>
    </cofactor>
</comment>
<keyword evidence="5" id="KW-0223">Dioxygenase</keyword>
<keyword evidence="3" id="KW-0227">DNA damage</keyword>
<keyword evidence="2" id="KW-0479">Metal-binding</keyword>
<reference evidence="10" key="1">
    <citation type="submission" date="2018-06" db="EMBL/GenBank/DDBJ databases">
        <authorList>
            <person name="Zhirakovskaya E."/>
        </authorList>
    </citation>
    <scope>NUCLEOTIDE SEQUENCE</scope>
</reference>
<keyword evidence="8" id="KW-0234">DNA repair</keyword>
<name>A0A3B0ZV67_9ZZZZ</name>